<gene>
    <name evidence="2" type="ORF">WCH_AF03670</name>
</gene>
<dbReference type="EMBL" id="FR872633">
    <property type="protein sequence ID" value="CCB90649.1"/>
    <property type="molecule type" value="Genomic_DNA"/>
</dbReference>
<dbReference type="NCBIfam" id="TIGR02605">
    <property type="entry name" value="CxxC_CxxC_SSSS"/>
    <property type="match status" value="1"/>
</dbReference>
<organism evidence="2">
    <name type="scientific">Waddlia chondrophila 2032/99</name>
    <dbReference type="NCBI Taxonomy" id="765953"/>
    <lineage>
        <taxon>Bacteria</taxon>
        <taxon>Pseudomonadati</taxon>
        <taxon>Chlamydiota</taxon>
        <taxon>Chlamydiia</taxon>
        <taxon>Parachlamydiales</taxon>
        <taxon>Waddliaceae</taxon>
        <taxon>Waddlia</taxon>
    </lineage>
</organism>
<dbReference type="Pfam" id="PF09723">
    <property type="entry name" value="Zn_ribbon_8"/>
    <property type="match status" value="1"/>
</dbReference>
<accession>F8LAY7</accession>
<name>F8LAY7_9BACT</name>
<dbReference type="AlphaFoldDB" id="F8LAY7"/>
<dbReference type="PANTHER" id="PTHR34404:SF2">
    <property type="entry name" value="CONSERVED SERINE RICH PROTEIN"/>
    <property type="match status" value="1"/>
</dbReference>
<evidence type="ECO:0000313" key="2">
    <source>
        <dbReference type="EMBL" id="CCB90649.1"/>
    </source>
</evidence>
<feature type="domain" description="Putative regulatory protein FmdB zinc ribbon" evidence="1">
    <location>
        <begin position="1"/>
        <end position="42"/>
    </location>
</feature>
<proteinExistence type="predicted"/>
<dbReference type="SMART" id="SM00834">
    <property type="entry name" value="CxxC_CXXC_SSSS"/>
    <property type="match status" value="1"/>
</dbReference>
<protein>
    <recommendedName>
        <fullName evidence="1">Putative regulatory protein FmdB zinc ribbon domain-containing protein</fullName>
    </recommendedName>
</protein>
<evidence type="ECO:0000259" key="1">
    <source>
        <dbReference type="SMART" id="SM00834"/>
    </source>
</evidence>
<dbReference type="PANTHER" id="PTHR34404">
    <property type="entry name" value="REGULATORY PROTEIN, FMDB FAMILY"/>
    <property type="match status" value="1"/>
</dbReference>
<dbReference type="InterPro" id="IPR013429">
    <property type="entry name" value="Regulatory_FmdB_Zinc_ribbon"/>
</dbReference>
<sequence length="78" mass="8477">MPTYAYICETCKHQMDAFQKITDFPLKECPKCAAPTLRRGPGGGIGLSFKGSGFYITDYSQKQECPSSCGKEGACKQA</sequence>
<reference evidence="2" key="1">
    <citation type="submission" date="2011-05" db="EMBL/GenBank/DDBJ databases">
        <title>Unity in variety -- the pan-genome of the Chlamydiae.</title>
        <authorList>
            <person name="Collingro A."/>
            <person name="Tischler P."/>
            <person name="Weinmaier T."/>
            <person name="Penz T."/>
            <person name="Heinz E."/>
            <person name="Brunham R.C."/>
            <person name="Read T.D."/>
            <person name="Bavoil P.M."/>
            <person name="Sachse K."/>
            <person name="Kahane S."/>
            <person name="Friedman M.G."/>
            <person name="Rattei T."/>
            <person name="Myers G.S.A."/>
            <person name="Horn M."/>
        </authorList>
    </citation>
    <scope>NUCLEOTIDE SEQUENCE</scope>
    <source>
        <strain evidence="2">2032/99</strain>
    </source>
</reference>